<dbReference type="InterPro" id="IPR025110">
    <property type="entry name" value="AMP-bd_C"/>
</dbReference>
<feature type="domain" description="AMP-binding enzyme C-terminal" evidence="2">
    <location>
        <begin position="455"/>
        <end position="530"/>
    </location>
</feature>
<organism evidence="3">
    <name type="scientific">marine metagenome</name>
    <dbReference type="NCBI Taxonomy" id="408172"/>
    <lineage>
        <taxon>unclassified sequences</taxon>
        <taxon>metagenomes</taxon>
        <taxon>ecological metagenomes</taxon>
    </lineage>
</organism>
<feature type="non-terminal residue" evidence="3">
    <location>
        <position position="1"/>
    </location>
</feature>
<dbReference type="SUPFAM" id="SSF56801">
    <property type="entry name" value="Acetyl-CoA synthetase-like"/>
    <property type="match status" value="1"/>
</dbReference>
<evidence type="ECO:0000313" key="3">
    <source>
        <dbReference type="EMBL" id="SUZ51900.1"/>
    </source>
</evidence>
<dbReference type="InterPro" id="IPR020845">
    <property type="entry name" value="AMP-binding_CS"/>
</dbReference>
<protein>
    <recommendedName>
        <fullName evidence="4">AMP-dependent synthetase/ligase domain-containing protein</fullName>
    </recommendedName>
</protein>
<dbReference type="AlphaFoldDB" id="A0A381NBA5"/>
<name>A0A381NBA5_9ZZZZ</name>
<accession>A0A381NBA5</accession>
<dbReference type="PANTHER" id="PTHR43767">
    <property type="entry name" value="LONG-CHAIN-FATTY-ACID--COA LIGASE"/>
    <property type="match status" value="1"/>
</dbReference>
<dbReference type="InterPro" id="IPR000873">
    <property type="entry name" value="AMP-dep_synth/lig_dom"/>
</dbReference>
<dbReference type="GO" id="GO:0016878">
    <property type="term" value="F:acid-thiol ligase activity"/>
    <property type="evidence" value="ECO:0007669"/>
    <property type="project" value="UniProtKB-ARBA"/>
</dbReference>
<evidence type="ECO:0000259" key="1">
    <source>
        <dbReference type="Pfam" id="PF00501"/>
    </source>
</evidence>
<dbReference type="PROSITE" id="PS00455">
    <property type="entry name" value="AMP_BINDING"/>
    <property type="match status" value="1"/>
</dbReference>
<dbReference type="InterPro" id="IPR045851">
    <property type="entry name" value="AMP-bd_C_sf"/>
</dbReference>
<dbReference type="EMBL" id="UINC01000244">
    <property type="protein sequence ID" value="SUZ51900.1"/>
    <property type="molecule type" value="Genomic_DNA"/>
</dbReference>
<reference evidence="3" key="1">
    <citation type="submission" date="2018-05" db="EMBL/GenBank/DDBJ databases">
        <authorList>
            <person name="Lanie J.A."/>
            <person name="Ng W.-L."/>
            <person name="Kazmierczak K.M."/>
            <person name="Andrzejewski T.M."/>
            <person name="Davidsen T.M."/>
            <person name="Wayne K.J."/>
            <person name="Tettelin H."/>
            <person name="Glass J.I."/>
            <person name="Rusch D."/>
            <person name="Podicherti R."/>
            <person name="Tsui H.-C.T."/>
            <person name="Winkler M.E."/>
        </authorList>
    </citation>
    <scope>NUCLEOTIDE SEQUENCE</scope>
</reference>
<sequence length="542" mass="60082">VHFNLATVSEAVCDVVPDREAIIFKDRRITYETLRNRSRRFANLLLDRGLGIRTPRDQLQDWESGQDHLGIYLYNGNEYLEGMLGAFKARLAPFNINYRYVDEELVYLLNNAQTRVLLYHSSLADRVRKIRDRVPSMELLVQVADDESDLLTGALDYETALSESDESRPVAEWNPDDLYILYTGGTTGMPKGVLWRQSDVLIATLGGRRANGHILESLDEYVERARGMGRKSLPAPPFMHGAGHWNALQMLNAGGTVVIQDDVFRFDPKNVLEIITREQVTTLLIVGDAFGRPLADELANHPHDVSSLRNIITGGAIMTANVKRELIQLIPQINIIDSAGSSETGGQASHVSNAQAGAETGRFTLTANNAVLAEDLSEVLAPGHKGLGWWARSGNIPLGYLDDEAKTHETFPTVNGIKYSVPGDKVRLLSDSTLELHGRDSVTINSGGEKIFAEEVEQAVKHHSAVFDAVVTGRKSDRWGSEVVAIVQLKEGAMASEESLLAECERHIARYKLPKAFIFLETIVRSPSGKADYRWAKDIVER</sequence>
<evidence type="ECO:0008006" key="4">
    <source>
        <dbReference type="Google" id="ProtNLM"/>
    </source>
</evidence>
<evidence type="ECO:0000259" key="2">
    <source>
        <dbReference type="Pfam" id="PF13193"/>
    </source>
</evidence>
<dbReference type="Gene3D" id="3.40.50.12780">
    <property type="entry name" value="N-terminal domain of ligase-like"/>
    <property type="match status" value="1"/>
</dbReference>
<dbReference type="Gene3D" id="3.30.300.30">
    <property type="match status" value="1"/>
</dbReference>
<dbReference type="Pfam" id="PF00501">
    <property type="entry name" value="AMP-binding"/>
    <property type="match status" value="1"/>
</dbReference>
<dbReference type="PANTHER" id="PTHR43767:SF1">
    <property type="entry name" value="NONRIBOSOMAL PEPTIDE SYNTHASE PES1 (EUROFUNG)-RELATED"/>
    <property type="match status" value="1"/>
</dbReference>
<dbReference type="InterPro" id="IPR042099">
    <property type="entry name" value="ANL_N_sf"/>
</dbReference>
<dbReference type="InterPro" id="IPR050237">
    <property type="entry name" value="ATP-dep_AMP-bd_enzyme"/>
</dbReference>
<gene>
    <name evidence="3" type="ORF">METZ01_LOCUS4754</name>
</gene>
<dbReference type="Pfam" id="PF13193">
    <property type="entry name" value="AMP-binding_C"/>
    <property type="match status" value="1"/>
</dbReference>
<feature type="domain" description="AMP-dependent synthetase/ligase" evidence="1">
    <location>
        <begin position="12"/>
        <end position="387"/>
    </location>
</feature>
<proteinExistence type="predicted"/>
<dbReference type="NCBIfam" id="NF005863">
    <property type="entry name" value="PRK07798.1"/>
    <property type="match status" value="1"/>
</dbReference>